<dbReference type="RefSeq" id="WP_217735456.1">
    <property type="nucleotide sequence ID" value="NZ_JAHSPR010000011.1"/>
</dbReference>
<evidence type="ECO:0000313" key="3">
    <source>
        <dbReference type="EMBL" id="MBV4398040.1"/>
    </source>
</evidence>
<evidence type="ECO:0000313" key="4">
    <source>
        <dbReference type="Proteomes" id="UP000722165"/>
    </source>
</evidence>
<sequence>MQIPINTFKQALRQGTPQIGLWLGLADPYAAEALAGTGFDWLLIDGEHAPNDLRQTLAQLQAVAPYPVHPVVRPVSGETALIKQLLDIGAQTLLVPMVETAEQAKQIVQATRYPPAGIRGVGSSLARSSRWDQIENYLQLADEQICVLVQVETKTGLENLQAITDVEGVDGVFFGPADLSASLGHLGNPLHPDVQKAIVNSIKTVCQSGKAPGILMSDQTLARQYLELGARFVAVGVDTSLLVCAATKLANAFKPGSASMTGKSGNVY</sequence>
<dbReference type="NCBIfam" id="TIGR02311">
    <property type="entry name" value="HpaI"/>
    <property type="match status" value="1"/>
</dbReference>
<dbReference type="GO" id="GO:0016829">
    <property type="term" value="F:lyase activity"/>
    <property type="evidence" value="ECO:0007669"/>
    <property type="project" value="UniProtKB-KW"/>
</dbReference>
<name>A0ABS6NR37_9BURK</name>
<dbReference type="InterPro" id="IPR050251">
    <property type="entry name" value="HpcH-HpaI_aldolase"/>
</dbReference>
<keyword evidence="1" id="KW-0479">Metal-binding</keyword>
<proteinExistence type="predicted"/>
<dbReference type="EC" id="4.1.2.52" evidence="3"/>
<dbReference type="PANTHER" id="PTHR30502:SF0">
    <property type="entry name" value="PHOSPHOENOLPYRUVATE CARBOXYLASE FAMILY PROTEIN"/>
    <property type="match status" value="1"/>
</dbReference>
<dbReference type="Pfam" id="PF03328">
    <property type="entry name" value="HpcH_HpaI"/>
    <property type="match status" value="1"/>
</dbReference>
<accession>A0ABS6NR37</accession>
<dbReference type="Proteomes" id="UP000722165">
    <property type="component" value="Unassembled WGS sequence"/>
</dbReference>
<dbReference type="EMBL" id="JAHSPR010000011">
    <property type="protein sequence ID" value="MBV4398040.1"/>
    <property type="molecule type" value="Genomic_DNA"/>
</dbReference>
<comment type="caution">
    <text evidence="3">The sequence shown here is derived from an EMBL/GenBank/DDBJ whole genome shotgun (WGS) entry which is preliminary data.</text>
</comment>
<dbReference type="InterPro" id="IPR005000">
    <property type="entry name" value="Aldolase/citrate-lyase_domain"/>
</dbReference>
<dbReference type="InterPro" id="IPR012689">
    <property type="entry name" value="HpaI"/>
</dbReference>
<dbReference type="PANTHER" id="PTHR30502">
    <property type="entry name" value="2-KETO-3-DEOXY-L-RHAMNONATE ALDOLASE"/>
    <property type="match status" value="1"/>
</dbReference>
<protein>
    <submittedName>
        <fullName evidence="3">4-hydroxy-2-oxoheptanedioate aldolase</fullName>
        <ecNumber evidence="3">4.1.2.52</ecNumber>
    </submittedName>
</protein>
<feature type="domain" description="HpcH/HpaI aldolase/citrate lyase" evidence="2">
    <location>
        <begin position="18"/>
        <end position="243"/>
    </location>
</feature>
<reference evidence="3 4" key="1">
    <citation type="submission" date="2021-06" db="EMBL/GenBank/DDBJ databases">
        <authorList>
            <person name="Lu T."/>
            <person name="Wang Q."/>
            <person name="Han X."/>
        </authorList>
    </citation>
    <scope>NUCLEOTIDE SEQUENCE [LARGE SCALE GENOMIC DNA]</scope>
    <source>
        <strain evidence="3 4">LAM0050</strain>
    </source>
</reference>
<evidence type="ECO:0000259" key="2">
    <source>
        <dbReference type="Pfam" id="PF03328"/>
    </source>
</evidence>
<keyword evidence="3" id="KW-0456">Lyase</keyword>
<organism evidence="3 4">
    <name type="scientific">Advenella alkanexedens</name>
    <dbReference type="NCBI Taxonomy" id="1481665"/>
    <lineage>
        <taxon>Bacteria</taxon>
        <taxon>Pseudomonadati</taxon>
        <taxon>Pseudomonadota</taxon>
        <taxon>Betaproteobacteria</taxon>
        <taxon>Burkholderiales</taxon>
        <taxon>Alcaligenaceae</taxon>
    </lineage>
</organism>
<evidence type="ECO:0000256" key="1">
    <source>
        <dbReference type="ARBA" id="ARBA00022723"/>
    </source>
</evidence>
<keyword evidence="4" id="KW-1185">Reference proteome</keyword>
<gene>
    <name evidence="3" type="primary">hpaI</name>
    <name evidence="3" type="ORF">KU392_12395</name>
</gene>